<dbReference type="GO" id="GO:0098609">
    <property type="term" value="P:cell-cell adhesion"/>
    <property type="evidence" value="ECO:0007669"/>
    <property type="project" value="TreeGrafter"/>
</dbReference>
<dbReference type="InterPro" id="IPR003599">
    <property type="entry name" value="Ig_sub"/>
</dbReference>
<dbReference type="SMART" id="SM00408">
    <property type="entry name" value="IGc2"/>
    <property type="match status" value="1"/>
</dbReference>
<evidence type="ECO:0000256" key="2">
    <source>
        <dbReference type="ARBA" id="ARBA00022737"/>
    </source>
</evidence>
<gene>
    <name evidence="6" type="primary">Neo1</name>
    <name evidence="6" type="ORF">NEOCOR_R07476</name>
</gene>
<feature type="domain" description="Ig-like" evidence="5">
    <location>
        <begin position="3"/>
        <end position="105"/>
    </location>
</feature>
<sequence>AGPLVRTFTPFYFVEEPQDVVSVRGAAVILNCSAHSAAAPSIEWRKDGAFLNLQSDERRQLLPGGSLLISSVLHSKHNRPDEGHYQCVATVDSLGTIVSRTAKLTVAGE</sequence>
<dbReference type="Pfam" id="PF13895">
    <property type="entry name" value="Ig_2"/>
    <property type="match status" value="1"/>
</dbReference>
<dbReference type="PROSITE" id="PS50835">
    <property type="entry name" value="IG_LIKE"/>
    <property type="match status" value="1"/>
</dbReference>
<protein>
    <submittedName>
        <fullName evidence="6">NEO1 protein</fullName>
    </submittedName>
</protein>
<dbReference type="PANTHER" id="PTHR44170">
    <property type="entry name" value="PROTEIN SIDEKICK"/>
    <property type="match status" value="1"/>
</dbReference>
<name>A0A7L2RTH4_9PASS</name>
<organism evidence="6 7">
    <name type="scientific">Neodrepanis coruscans</name>
    <name type="common">wattled asity</name>
    <dbReference type="NCBI Taxonomy" id="254563"/>
    <lineage>
        <taxon>Eukaryota</taxon>
        <taxon>Metazoa</taxon>
        <taxon>Chordata</taxon>
        <taxon>Craniata</taxon>
        <taxon>Vertebrata</taxon>
        <taxon>Euteleostomi</taxon>
        <taxon>Archelosauria</taxon>
        <taxon>Archosauria</taxon>
        <taxon>Dinosauria</taxon>
        <taxon>Saurischia</taxon>
        <taxon>Theropoda</taxon>
        <taxon>Coelurosauria</taxon>
        <taxon>Aves</taxon>
        <taxon>Neognathae</taxon>
        <taxon>Neoaves</taxon>
        <taxon>Telluraves</taxon>
        <taxon>Australaves</taxon>
        <taxon>Passeriformes</taxon>
        <taxon>Philepittidae</taxon>
        <taxon>Neodrepanis</taxon>
    </lineage>
</organism>
<keyword evidence="3" id="KW-1015">Disulfide bond</keyword>
<evidence type="ECO:0000256" key="1">
    <source>
        <dbReference type="ARBA" id="ARBA00009588"/>
    </source>
</evidence>
<dbReference type="InterPro" id="IPR007110">
    <property type="entry name" value="Ig-like_dom"/>
</dbReference>
<evidence type="ECO:0000256" key="4">
    <source>
        <dbReference type="ARBA" id="ARBA00023319"/>
    </source>
</evidence>
<dbReference type="SMART" id="SM00409">
    <property type="entry name" value="IG"/>
    <property type="match status" value="1"/>
</dbReference>
<dbReference type="EMBL" id="VYZS01272142">
    <property type="protein sequence ID" value="NXS12671.1"/>
    <property type="molecule type" value="Genomic_DNA"/>
</dbReference>
<keyword evidence="4" id="KW-0393">Immunoglobulin domain</keyword>
<dbReference type="PANTHER" id="PTHR44170:SF29">
    <property type="entry name" value="NEOGENIN"/>
    <property type="match status" value="1"/>
</dbReference>
<dbReference type="InterPro" id="IPR036179">
    <property type="entry name" value="Ig-like_dom_sf"/>
</dbReference>
<reference evidence="6 7" key="1">
    <citation type="submission" date="2019-09" db="EMBL/GenBank/DDBJ databases">
        <title>Bird 10,000 Genomes (B10K) Project - Family phase.</title>
        <authorList>
            <person name="Zhang G."/>
        </authorList>
    </citation>
    <scope>NUCLEOTIDE SEQUENCE [LARGE SCALE GENOMIC DNA]</scope>
    <source>
        <strain evidence="6">B10K-DU-002-79</strain>
    </source>
</reference>
<comment type="caution">
    <text evidence="6">The sequence shown here is derived from an EMBL/GenBank/DDBJ whole genome shotgun (WGS) entry which is preliminary data.</text>
</comment>
<evidence type="ECO:0000313" key="6">
    <source>
        <dbReference type="EMBL" id="NXS12671.1"/>
    </source>
</evidence>
<dbReference type="SUPFAM" id="SSF48726">
    <property type="entry name" value="Immunoglobulin"/>
    <property type="match status" value="1"/>
</dbReference>
<keyword evidence="2" id="KW-0677">Repeat</keyword>
<evidence type="ECO:0000259" key="5">
    <source>
        <dbReference type="PROSITE" id="PS50835"/>
    </source>
</evidence>
<dbReference type="Proteomes" id="UP000560066">
    <property type="component" value="Unassembled WGS sequence"/>
</dbReference>
<evidence type="ECO:0000256" key="3">
    <source>
        <dbReference type="ARBA" id="ARBA00023157"/>
    </source>
</evidence>
<evidence type="ECO:0000313" key="7">
    <source>
        <dbReference type="Proteomes" id="UP000560066"/>
    </source>
</evidence>
<comment type="similarity">
    <text evidence="1">Belongs to the immunoglobulin superfamily. DCC family.</text>
</comment>
<proteinExistence type="inferred from homology"/>
<dbReference type="FunFam" id="2.60.40.10:FF:000189">
    <property type="entry name" value="Neogenin isoform 3"/>
    <property type="match status" value="1"/>
</dbReference>
<accession>A0A7L2RTH4</accession>
<feature type="non-terminal residue" evidence="6">
    <location>
        <position position="109"/>
    </location>
</feature>
<dbReference type="InterPro" id="IPR013783">
    <property type="entry name" value="Ig-like_fold"/>
</dbReference>
<keyword evidence="7" id="KW-1185">Reference proteome</keyword>
<feature type="non-terminal residue" evidence="6">
    <location>
        <position position="1"/>
    </location>
</feature>
<dbReference type="OrthoDB" id="114660at2759"/>
<dbReference type="Gene3D" id="2.60.40.10">
    <property type="entry name" value="Immunoglobulins"/>
    <property type="match status" value="1"/>
</dbReference>
<dbReference type="AlphaFoldDB" id="A0A7L2RTH4"/>
<dbReference type="InterPro" id="IPR003598">
    <property type="entry name" value="Ig_sub2"/>
</dbReference>
<dbReference type="CDD" id="cd05722">
    <property type="entry name" value="IgI_1_Neogenin_like"/>
    <property type="match status" value="1"/>
</dbReference>